<feature type="signal peptide" evidence="1">
    <location>
        <begin position="1"/>
        <end position="17"/>
    </location>
</feature>
<evidence type="ECO:0000313" key="3">
    <source>
        <dbReference type="Proteomes" id="UP000781958"/>
    </source>
</evidence>
<protein>
    <submittedName>
        <fullName evidence="2">Uncharacterized protein</fullName>
    </submittedName>
</protein>
<keyword evidence="1" id="KW-0732">Signal</keyword>
<gene>
    <name evidence="2" type="ORF">J2851_001791</name>
</gene>
<dbReference type="EMBL" id="JAGINP010000005">
    <property type="protein sequence ID" value="MBP2292030.1"/>
    <property type="molecule type" value="Genomic_DNA"/>
</dbReference>
<keyword evidence="3" id="KW-1185">Reference proteome</keyword>
<organism evidence="2 3">
    <name type="scientific">Azospirillum rugosum</name>
    <dbReference type="NCBI Taxonomy" id="416170"/>
    <lineage>
        <taxon>Bacteria</taxon>
        <taxon>Pseudomonadati</taxon>
        <taxon>Pseudomonadota</taxon>
        <taxon>Alphaproteobacteria</taxon>
        <taxon>Rhodospirillales</taxon>
        <taxon>Azospirillaceae</taxon>
        <taxon>Azospirillum</taxon>
    </lineage>
</organism>
<comment type="caution">
    <text evidence="2">The sequence shown here is derived from an EMBL/GenBank/DDBJ whole genome shotgun (WGS) entry which is preliminary data.</text>
</comment>
<sequence length="172" mass="17964">MVMKAVATRLAGLTAMAAGLFAAGVMVGSDGARAADILLSAAVGEETVQLVQAAPKVMQVVVNDKVVYEDRDGASFAFVNAYNLQGRWLVLLRQSADGGCAARFRVLDLTAAKPTVSLPFGTCSEAPQVAMADRTLTVSMPVIDGKGTDGKRAAAKGTAAWNYQEGMLVRVR</sequence>
<evidence type="ECO:0000256" key="1">
    <source>
        <dbReference type="SAM" id="SignalP"/>
    </source>
</evidence>
<dbReference type="Proteomes" id="UP000781958">
    <property type="component" value="Unassembled WGS sequence"/>
</dbReference>
<dbReference type="RefSeq" id="WP_209765838.1">
    <property type="nucleotide sequence ID" value="NZ_JAGINP010000005.1"/>
</dbReference>
<name>A0ABS4SKT8_9PROT</name>
<evidence type="ECO:0000313" key="2">
    <source>
        <dbReference type="EMBL" id="MBP2292030.1"/>
    </source>
</evidence>
<reference evidence="2 3" key="1">
    <citation type="submission" date="2021-03" db="EMBL/GenBank/DDBJ databases">
        <title>Genomic Encyclopedia of Type Strains, Phase III (KMG-III): the genomes of soil and plant-associated and newly described type strains.</title>
        <authorList>
            <person name="Whitman W."/>
        </authorList>
    </citation>
    <scope>NUCLEOTIDE SEQUENCE [LARGE SCALE GENOMIC DNA]</scope>
    <source>
        <strain evidence="2 3">IMMIB AFH-6</strain>
    </source>
</reference>
<accession>A0ABS4SKT8</accession>
<feature type="chain" id="PRO_5045756968" evidence="1">
    <location>
        <begin position="18"/>
        <end position="172"/>
    </location>
</feature>
<proteinExistence type="predicted"/>